<dbReference type="OrthoDB" id="2548233at2759"/>
<dbReference type="Proteomes" id="UP000265631">
    <property type="component" value="Unassembled WGS sequence"/>
</dbReference>
<dbReference type="Gene3D" id="3.30.559.30">
    <property type="entry name" value="Nonribosomal peptide synthetase, condensation domain"/>
    <property type="match status" value="1"/>
</dbReference>
<name>A0A395MGF1_9HYPO</name>
<organism evidence="1 2">
    <name type="scientific">Fusarium flagelliforme</name>
    <dbReference type="NCBI Taxonomy" id="2675880"/>
    <lineage>
        <taxon>Eukaryota</taxon>
        <taxon>Fungi</taxon>
        <taxon>Dikarya</taxon>
        <taxon>Ascomycota</taxon>
        <taxon>Pezizomycotina</taxon>
        <taxon>Sordariomycetes</taxon>
        <taxon>Hypocreomycetidae</taxon>
        <taxon>Hypocreales</taxon>
        <taxon>Nectriaceae</taxon>
        <taxon>Fusarium</taxon>
        <taxon>Fusarium incarnatum-equiseti species complex</taxon>
    </lineage>
</organism>
<evidence type="ECO:0000313" key="1">
    <source>
        <dbReference type="EMBL" id="RFN46925.1"/>
    </source>
</evidence>
<dbReference type="Gene3D" id="3.30.559.10">
    <property type="entry name" value="Chloramphenicol acetyltransferase-like domain"/>
    <property type="match status" value="1"/>
</dbReference>
<dbReference type="PANTHER" id="PTHR42034:SF1">
    <property type="entry name" value="CONDENSATION DOMAIN-CONTAINING PROTEIN"/>
    <property type="match status" value="1"/>
</dbReference>
<dbReference type="PANTHER" id="PTHR42034">
    <property type="entry name" value="CHROMOSOME 7, WHOLE GENOME SHOTGUN SEQUENCE-RELATED"/>
    <property type="match status" value="1"/>
</dbReference>
<evidence type="ECO:0000313" key="2">
    <source>
        <dbReference type="Proteomes" id="UP000265631"/>
    </source>
</evidence>
<keyword evidence="2" id="KW-1185">Reference proteome</keyword>
<accession>A0A395MGF1</accession>
<reference evidence="1 2" key="1">
    <citation type="journal article" date="2018" name="PLoS Pathog.">
        <title>Evolution of structural diversity of trichothecenes, a family of toxins produced by plant pathogenic and entomopathogenic fungi.</title>
        <authorList>
            <person name="Proctor R.H."/>
            <person name="McCormick S.P."/>
            <person name="Kim H.S."/>
            <person name="Cardoza R.E."/>
            <person name="Stanley A.M."/>
            <person name="Lindo L."/>
            <person name="Kelly A."/>
            <person name="Brown D.W."/>
            <person name="Lee T."/>
            <person name="Vaughan M.M."/>
            <person name="Alexander N.J."/>
            <person name="Busman M."/>
            <person name="Gutierrez S."/>
        </authorList>
    </citation>
    <scope>NUCLEOTIDE SEQUENCE [LARGE SCALE GENOMIC DNA]</scope>
    <source>
        <strain evidence="1 2">NRRL 13405</strain>
    </source>
</reference>
<gene>
    <name evidence="1" type="ORF">FIE12Z_8812</name>
</gene>
<dbReference type="EMBL" id="PXXK01000278">
    <property type="protein sequence ID" value="RFN46925.1"/>
    <property type="molecule type" value="Genomic_DNA"/>
</dbReference>
<protein>
    <recommendedName>
        <fullName evidence="3">Alcohol acetyltransferase</fullName>
    </recommendedName>
</protein>
<proteinExistence type="predicted"/>
<sequence length="508" mass="56810">MSQFAWKRSSQGVWERDIDECEDFYRLFTKSGQGCYPITGCASFQIKTSDVDQGRVENALRNAWTFLRYKHPTLGSRMELGSDDGRWKRMYTPFQTHDDVDRWLRLTFKIIDSSQGALEWFNDAPDFELPTVYLVRSSQDTPRQTIFLRCPHDITDGVGVLQLVDQLFTQASLVYAQPTDHPYPLPDNELDTRLSPSLRVAGSISDSLSDTQMQRFKDIQKRNGTVYNHPGLLSLPPSSSSDTDQVQRVAISLPKTISSQILTNCKAIAPGVSVTHVFTSALAMALRDLRPRKQEAYPVRYVNHAMINLRPYCHPPYKSPDHAAAAYHTVSAQALSIDLDVPALTDNKKTDNKKTEPSQLPLLATEVRDFYSQVKPVLGQTYEQVFLSPLTFKALSPPSGSDPYAVSDPPFCPVALSSIGNIASIVSVTSDVFELIDVWAASQPIGAGVAIFLGCWDGRIELSGVFNTQFHNKEFMEKFLESVVGHVYEGLGVDEGQIIDKENRGMIW</sequence>
<comment type="caution">
    <text evidence="1">The sequence shown here is derived from an EMBL/GenBank/DDBJ whole genome shotgun (WGS) entry which is preliminary data.</text>
</comment>
<dbReference type="AlphaFoldDB" id="A0A395MGF1"/>
<dbReference type="STRING" id="2594813.A0A395MGF1"/>
<dbReference type="InterPro" id="IPR023213">
    <property type="entry name" value="CAT-like_dom_sf"/>
</dbReference>
<evidence type="ECO:0008006" key="3">
    <source>
        <dbReference type="Google" id="ProtNLM"/>
    </source>
</evidence>